<dbReference type="AlphaFoldDB" id="A0A7D5GZ18"/>
<dbReference type="GO" id="GO:0022857">
    <property type="term" value="F:transmembrane transporter activity"/>
    <property type="evidence" value="ECO:0007669"/>
    <property type="project" value="InterPro"/>
</dbReference>
<evidence type="ECO:0000256" key="6">
    <source>
        <dbReference type="ARBA" id="ARBA00023136"/>
    </source>
</evidence>
<proteinExistence type="predicted"/>
<evidence type="ECO:0000313" key="9">
    <source>
        <dbReference type="EMBL" id="QLG27193.1"/>
    </source>
</evidence>
<evidence type="ECO:0000256" key="7">
    <source>
        <dbReference type="SAM" id="Phobius"/>
    </source>
</evidence>
<feature type="transmembrane region" description="Helical" evidence="7">
    <location>
        <begin position="49"/>
        <end position="74"/>
    </location>
</feature>
<dbReference type="OrthoDB" id="269395at2157"/>
<dbReference type="KEGG" id="halg:HUG10_06400"/>
<dbReference type="Gene3D" id="1.20.1250.20">
    <property type="entry name" value="MFS general substrate transporter like domains"/>
    <property type="match status" value="1"/>
</dbReference>
<feature type="transmembrane region" description="Helical" evidence="7">
    <location>
        <begin position="120"/>
        <end position="139"/>
    </location>
</feature>
<comment type="subcellular location">
    <subcellularLocation>
        <location evidence="1">Cell membrane</location>
        <topology evidence="1">Multi-pass membrane protein</topology>
    </subcellularLocation>
</comment>
<dbReference type="InterPro" id="IPR020846">
    <property type="entry name" value="MFS_dom"/>
</dbReference>
<protein>
    <submittedName>
        <fullName evidence="9">MFS transporter</fullName>
    </submittedName>
</protein>
<dbReference type="Proteomes" id="UP000509750">
    <property type="component" value="Chromosome"/>
</dbReference>
<evidence type="ECO:0000259" key="8">
    <source>
        <dbReference type="PROSITE" id="PS50850"/>
    </source>
</evidence>
<organism evidence="9 10">
    <name type="scientific">Halorarum halophilum</name>
    <dbReference type="NCBI Taxonomy" id="2743090"/>
    <lineage>
        <taxon>Archaea</taxon>
        <taxon>Methanobacteriati</taxon>
        <taxon>Methanobacteriota</taxon>
        <taxon>Stenosarchaea group</taxon>
        <taxon>Halobacteria</taxon>
        <taxon>Halobacteriales</taxon>
        <taxon>Haloferacaceae</taxon>
        <taxon>Halorarum</taxon>
    </lineage>
</organism>
<evidence type="ECO:0000256" key="5">
    <source>
        <dbReference type="ARBA" id="ARBA00022989"/>
    </source>
</evidence>
<feature type="transmembrane region" description="Helical" evidence="7">
    <location>
        <begin position="81"/>
        <end position="100"/>
    </location>
</feature>
<name>A0A7D5GZ18_9EURY</name>
<feature type="transmembrane region" description="Helical" evidence="7">
    <location>
        <begin position="160"/>
        <end position="181"/>
    </location>
</feature>
<evidence type="ECO:0000256" key="4">
    <source>
        <dbReference type="ARBA" id="ARBA00022692"/>
    </source>
</evidence>
<feature type="transmembrane region" description="Helical" evidence="7">
    <location>
        <begin position="275"/>
        <end position="300"/>
    </location>
</feature>
<dbReference type="PROSITE" id="PS50850">
    <property type="entry name" value="MFS"/>
    <property type="match status" value="1"/>
</dbReference>
<dbReference type="GeneID" id="56028447"/>
<feature type="transmembrane region" description="Helical" evidence="7">
    <location>
        <begin position="312"/>
        <end position="330"/>
    </location>
</feature>
<feature type="transmembrane region" description="Helical" evidence="7">
    <location>
        <begin position="407"/>
        <end position="427"/>
    </location>
</feature>
<dbReference type="InterPro" id="IPR050171">
    <property type="entry name" value="MFS_Transporters"/>
</dbReference>
<dbReference type="Pfam" id="PF07690">
    <property type="entry name" value="MFS_1"/>
    <property type="match status" value="1"/>
</dbReference>
<keyword evidence="5 7" id="KW-1133">Transmembrane helix</keyword>
<evidence type="ECO:0000256" key="3">
    <source>
        <dbReference type="ARBA" id="ARBA00022475"/>
    </source>
</evidence>
<evidence type="ECO:0000256" key="1">
    <source>
        <dbReference type="ARBA" id="ARBA00004651"/>
    </source>
</evidence>
<evidence type="ECO:0000256" key="2">
    <source>
        <dbReference type="ARBA" id="ARBA00022448"/>
    </source>
</evidence>
<gene>
    <name evidence="9" type="ORF">HUG10_06400</name>
</gene>
<keyword evidence="3" id="KW-1003">Cell membrane</keyword>
<dbReference type="SUPFAM" id="SSF103473">
    <property type="entry name" value="MFS general substrate transporter"/>
    <property type="match status" value="1"/>
</dbReference>
<dbReference type="EMBL" id="CP058529">
    <property type="protein sequence ID" value="QLG27193.1"/>
    <property type="molecule type" value="Genomic_DNA"/>
</dbReference>
<feature type="transmembrane region" description="Helical" evidence="7">
    <location>
        <begin position="187"/>
        <end position="207"/>
    </location>
</feature>
<sequence>MKRPSLDAVRGFDRAVYVVALGQLVNVFGSGLVYPFATVHFHLEVGIGLSVVGLGLGARSVTTAVGTGVGGYIADAVGRKPVMVASMALTAVALAAFAFVPELAVTVPPKLAATTGVSRLGVAFVGVCVVSGAVVGLYTPAASAMTADLTGDAERDRGYALLKFANNVGFGAGVVVGGIVYSVANVAVFLLDGATSAVVAAILLLFVPAVHGGSGTGEDGDGEADAGAASDSSLSRWWAAATRPRVLALAAINVGFAAMYAQMQTTVPVVAKEGLGLTAAQLGTLFVLNPLTIVLLQIPLVDAVSGWRRTRGLAVSAALWGLSMVVAWGADVGAAPVLVGVALVGGHLVCRTLGEILHSPLASSLMSSLGTAGERGTQLSVLEIAKRLGMGLGAFLGGVFFDYGYSGVWWGILVAVCLLMVVALLGFERSVSAEENGALGDAAVAD</sequence>
<dbReference type="InterPro" id="IPR005829">
    <property type="entry name" value="Sugar_transporter_CS"/>
</dbReference>
<dbReference type="GO" id="GO:0005886">
    <property type="term" value="C:plasma membrane"/>
    <property type="evidence" value="ECO:0007669"/>
    <property type="project" value="UniProtKB-SubCell"/>
</dbReference>
<feature type="transmembrane region" description="Helical" evidence="7">
    <location>
        <begin position="15"/>
        <end position="37"/>
    </location>
</feature>
<dbReference type="RefSeq" id="WP_179168768.1">
    <property type="nucleotide sequence ID" value="NZ_CP058529.1"/>
</dbReference>
<dbReference type="PROSITE" id="PS00216">
    <property type="entry name" value="SUGAR_TRANSPORT_1"/>
    <property type="match status" value="1"/>
</dbReference>
<accession>A0A7D5GZ18</accession>
<dbReference type="InterPro" id="IPR011701">
    <property type="entry name" value="MFS"/>
</dbReference>
<evidence type="ECO:0000313" key="10">
    <source>
        <dbReference type="Proteomes" id="UP000509750"/>
    </source>
</evidence>
<feature type="domain" description="Major facilitator superfamily (MFS) profile" evidence="8">
    <location>
        <begin position="15"/>
        <end position="432"/>
    </location>
</feature>
<keyword evidence="6 7" id="KW-0472">Membrane</keyword>
<keyword evidence="10" id="KW-1185">Reference proteome</keyword>
<dbReference type="PANTHER" id="PTHR23517">
    <property type="entry name" value="RESISTANCE PROTEIN MDTM, PUTATIVE-RELATED-RELATED"/>
    <property type="match status" value="1"/>
</dbReference>
<dbReference type="PANTHER" id="PTHR23517:SF2">
    <property type="entry name" value="MULTIDRUG RESISTANCE PROTEIN MDTH"/>
    <property type="match status" value="1"/>
</dbReference>
<feature type="transmembrane region" description="Helical" evidence="7">
    <location>
        <begin position="246"/>
        <end position="263"/>
    </location>
</feature>
<dbReference type="InterPro" id="IPR036259">
    <property type="entry name" value="MFS_trans_sf"/>
</dbReference>
<keyword evidence="4 7" id="KW-0812">Transmembrane</keyword>
<reference evidence="9 10" key="1">
    <citation type="submission" date="2020-07" db="EMBL/GenBank/DDBJ databases">
        <title>Gai3-2, isolated from salt lake.</title>
        <authorList>
            <person name="Cui H."/>
            <person name="Shi X."/>
        </authorList>
    </citation>
    <scope>NUCLEOTIDE SEQUENCE [LARGE SCALE GENOMIC DNA]</scope>
    <source>
        <strain evidence="9 10">Gai3-2</strain>
    </source>
</reference>
<keyword evidence="2" id="KW-0813">Transport</keyword>